<gene>
    <name evidence="5" type="ORF">IAD23_05400</name>
</gene>
<accession>A0A9D1SNY3</accession>
<keyword evidence="2 3" id="KW-0129">CBS domain</keyword>
<dbReference type="CDD" id="cd04590">
    <property type="entry name" value="CBS_pair_CorC_HlyC_assoc"/>
    <property type="match status" value="1"/>
</dbReference>
<evidence type="ECO:0000256" key="2">
    <source>
        <dbReference type="ARBA" id="ARBA00023122"/>
    </source>
</evidence>
<reference evidence="5" key="2">
    <citation type="journal article" date="2021" name="PeerJ">
        <title>Extensive microbial diversity within the chicken gut microbiome revealed by metagenomics and culture.</title>
        <authorList>
            <person name="Gilroy R."/>
            <person name="Ravi A."/>
            <person name="Getino M."/>
            <person name="Pursley I."/>
            <person name="Horton D.L."/>
            <person name="Alikhan N.F."/>
            <person name="Baker D."/>
            <person name="Gharbi K."/>
            <person name="Hall N."/>
            <person name="Watson M."/>
            <person name="Adriaenssens E.M."/>
            <person name="Foster-Nyarko E."/>
            <person name="Jarju S."/>
            <person name="Secka A."/>
            <person name="Antonio M."/>
            <person name="Oren A."/>
            <person name="Chaudhuri R.R."/>
            <person name="La Ragione R."/>
            <person name="Hildebrand F."/>
            <person name="Pallen M.J."/>
        </authorList>
    </citation>
    <scope>NUCLEOTIDE SEQUENCE</scope>
    <source>
        <strain evidence="5">CHK176-6737</strain>
    </source>
</reference>
<comment type="caution">
    <text evidence="5">The sequence shown here is derived from an EMBL/GenBank/DDBJ whole genome shotgun (WGS) entry which is preliminary data.</text>
</comment>
<dbReference type="InterPro" id="IPR005170">
    <property type="entry name" value="Transptr-assoc_dom"/>
</dbReference>
<dbReference type="GO" id="GO:0005886">
    <property type="term" value="C:plasma membrane"/>
    <property type="evidence" value="ECO:0007669"/>
    <property type="project" value="TreeGrafter"/>
</dbReference>
<dbReference type="InterPro" id="IPR046342">
    <property type="entry name" value="CBS_dom_sf"/>
</dbReference>
<evidence type="ECO:0000256" key="1">
    <source>
        <dbReference type="ARBA" id="ARBA00022737"/>
    </source>
</evidence>
<name>A0A9D1SNY3_9FIRM</name>
<evidence type="ECO:0000259" key="4">
    <source>
        <dbReference type="PROSITE" id="PS51371"/>
    </source>
</evidence>
<dbReference type="Pfam" id="PF03471">
    <property type="entry name" value="CorC_HlyC"/>
    <property type="match status" value="1"/>
</dbReference>
<sequence>MGSGLFARFLKRESTTEEEIKQLVEDDSQKGELDDSQREMIKNIFDFDDLCAEDLMTHRTDIEAVEEEDSILDLVRLSIETGFSRIPVYQEDLDNIRGIVYVKDLLRYVGTEISPEAKLSDFYREPMLVPGTIDCIKLFQRMVESHVQMAVVVDEYGGTDGIVTMEDLVESIVGNIQDEYDEDEHDYSKIDDKTYLFEGLAYIEEVEKVLGVSLPEGDYDTLAGFVITLLGYLPKPREKAHAQYGNLSFTVEQVAERRIEKIKVEIG</sequence>
<evidence type="ECO:0000313" key="6">
    <source>
        <dbReference type="Proteomes" id="UP000824125"/>
    </source>
</evidence>
<dbReference type="GO" id="GO:0050660">
    <property type="term" value="F:flavin adenine dinucleotide binding"/>
    <property type="evidence" value="ECO:0007669"/>
    <property type="project" value="InterPro"/>
</dbReference>
<dbReference type="Gene3D" id="3.10.580.10">
    <property type="entry name" value="CBS-domain"/>
    <property type="match status" value="1"/>
</dbReference>
<evidence type="ECO:0000313" key="5">
    <source>
        <dbReference type="EMBL" id="HIU69378.1"/>
    </source>
</evidence>
<dbReference type="SUPFAM" id="SSF54631">
    <property type="entry name" value="CBS-domain pair"/>
    <property type="match status" value="1"/>
</dbReference>
<feature type="domain" description="CBS" evidence="4">
    <location>
        <begin position="56"/>
        <end position="116"/>
    </location>
</feature>
<dbReference type="PROSITE" id="PS51371">
    <property type="entry name" value="CBS"/>
    <property type="match status" value="2"/>
</dbReference>
<evidence type="ECO:0000256" key="3">
    <source>
        <dbReference type="PROSITE-ProRule" id="PRU00703"/>
    </source>
</evidence>
<dbReference type="PANTHER" id="PTHR22777:SF17">
    <property type="entry name" value="UPF0053 PROTEIN SLL0260"/>
    <property type="match status" value="1"/>
</dbReference>
<reference evidence="5" key="1">
    <citation type="submission" date="2020-10" db="EMBL/GenBank/DDBJ databases">
        <authorList>
            <person name="Gilroy R."/>
        </authorList>
    </citation>
    <scope>NUCLEOTIDE SEQUENCE</scope>
    <source>
        <strain evidence="5">CHK176-6737</strain>
    </source>
</reference>
<organism evidence="5 6">
    <name type="scientific">Candidatus Scybalenecus merdavium</name>
    <dbReference type="NCBI Taxonomy" id="2840939"/>
    <lineage>
        <taxon>Bacteria</taxon>
        <taxon>Bacillati</taxon>
        <taxon>Bacillota</taxon>
        <taxon>Clostridia</taxon>
        <taxon>Eubacteriales</taxon>
        <taxon>Oscillospiraceae</taxon>
        <taxon>Oscillospiraceae incertae sedis</taxon>
        <taxon>Candidatus Scybalenecus</taxon>
    </lineage>
</organism>
<dbReference type="Gene3D" id="3.30.465.10">
    <property type="match status" value="1"/>
</dbReference>
<dbReference type="InterPro" id="IPR000644">
    <property type="entry name" value="CBS_dom"/>
</dbReference>
<dbReference type="InterPro" id="IPR036318">
    <property type="entry name" value="FAD-bd_PCMH-like_sf"/>
</dbReference>
<proteinExistence type="predicted"/>
<dbReference type="PANTHER" id="PTHR22777">
    <property type="entry name" value="HEMOLYSIN-RELATED"/>
    <property type="match status" value="1"/>
</dbReference>
<dbReference type="InterPro" id="IPR044751">
    <property type="entry name" value="Ion_transp-like_CBS"/>
</dbReference>
<dbReference type="SMART" id="SM00116">
    <property type="entry name" value="CBS"/>
    <property type="match status" value="2"/>
</dbReference>
<keyword evidence="1" id="KW-0677">Repeat</keyword>
<dbReference type="SMART" id="SM01091">
    <property type="entry name" value="CorC_HlyC"/>
    <property type="match status" value="1"/>
</dbReference>
<dbReference type="EMBL" id="DVNM01000028">
    <property type="protein sequence ID" value="HIU69378.1"/>
    <property type="molecule type" value="Genomic_DNA"/>
</dbReference>
<dbReference type="FunFam" id="3.10.580.10:FF:000002">
    <property type="entry name" value="Magnesium/cobalt efflux protein CorC"/>
    <property type="match status" value="1"/>
</dbReference>
<protein>
    <submittedName>
        <fullName evidence="5">HlyC/CorC family transporter</fullName>
    </submittedName>
</protein>
<feature type="domain" description="CBS" evidence="4">
    <location>
        <begin position="122"/>
        <end position="179"/>
    </location>
</feature>
<dbReference type="AlphaFoldDB" id="A0A9D1SNY3"/>
<dbReference type="Pfam" id="PF00571">
    <property type="entry name" value="CBS"/>
    <property type="match status" value="2"/>
</dbReference>
<dbReference type="SUPFAM" id="SSF56176">
    <property type="entry name" value="FAD-binding/transporter-associated domain-like"/>
    <property type="match status" value="1"/>
</dbReference>
<dbReference type="InterPro" id="IPR016169">
    <property type="entry name" value="FAD-bd_PCMH_sub2"/>
</dbReference>
<dbReference type="Proteomes" id="UP000824125">
    <property type="component" value="Unassembled WGS sequence"/>
</dbReference>